<dbReference type="GO" id="GO:0016747">
    <property type="term" value="F:acyltransferase activity, transferring groups other than amino-acyl groups"/>
    <property type="evidence" value="ECO:0007669"/>
    <property type="project" value="InterPro"/>
</dbReference>
<dbReference type="PROSITE" id="PS51186">
    <property type="entry name" value="GNAT"/>
    <property type="match status" value="1"/>
</dbReference>
<organism evidence="2 3">
    <name type="scientific">Aerophobetes bacterium</name>
    <dbReference type="NCBI Taxonomy" id="2030807"/>
    <lineage>
        <taxon>Bacteria</taxon>
        <taxon>Candidatus Aerophobota</taxon>
    </lineage>
</organism>
<dbReference type="AlphaFoldDB" id="A0A497E288"/>
<name>A0A497E288_UNCAE</name>
<reference evidence="2 3" key="1">
    <citation type="submission" date="2018-06" db="EMBL/GenBank/DDBJ databases">
        <title>Extensive metabolic versatility and redundancy in microbially diverse, dynamic hydrothermal sediments.</title>
        <authorList>
            <person name="Dombrowski N."/>
            <person name="Teske A."/>
            <person name="Baker B.J."/>
        </authorList>
    </citation>
    <scope>NUCLEOTIDE SEQUENCE [LARGE SCALE GENOMIC DNA]</scope>
    <source>
        <strain evidence="2">B47_G16</strain>
    </source>
</reference>
<dbReference type="InterPro" id="IPR000182">
    <property type="entry name" value="GNAT_dom"/>
</dbReference>
<comment type="caution">
    <text evidence="2">The sequence shown here is derived from an EMBL/GenBank/DDBJ whole genome shotgun (WGS) entry which is preliminary data.</text>
</comment>
<feature type="domain" description="N-acetyltransferase" evidence="1">
    <location>
        <begin position="4"/>
        <end position="168"/>
    </location>
</feature>
<proteinExistence type="predicted"/>
<dbReference type="Gene3D" id="3.40.630.30">
    <property type="match status" value="1"/>
</dbReference>
<dbReference type="Pfam" id="PF13508">
    <property type="entry name" value="Acetyltransf_7"/>
    <property type="match status" value="1"/>
</dbReference>
<dbReference type="SUPFAM" id="SSF55729">
    <property type="entry name" value="Acyl-CoA N-acyltransferases (Nat)"/>
    <property type="match status" value="1"/>
</dbReference>
<dbReference type="InterPro" id="IPR036249">
    <property type="entry name" value="Thioredoxin-like_sf"/>
</dbReference>
<sequence length="265" mass="30643">MALVNIRNMKDSDEYFVGTCTHVNDTPKCLSRYEIDYSAKRRIAWLQSLYNKNARTKVACVNDEPVGFIHLIPIEICPWGPIGEDLLVIPCLVVLSKIRKRGIGRKLLASAEEEALRQNFKGLVTIGYYHSHWFMPATFFERCGFKVVKCKDEKAILWKVYEPAVKEPAMLTPNYNFKCNPDKVTIDLFWNTFCPTSSIEAQRVREVAEEFGDKIVLNEYCADDRRVFLRYQLPRGIFVNGKEVWYGYEAPKEGIRKAILKALKK</sequence>
<dbReference type="EMBL" id="QMPZ01000177">
    <property type="protein sequence ID" value="RLE07316.1"/>
    <property type="molecule type" value="Genomic_DNA"/>
</dbReference>
<evidence type="ECO:0000259" key="1">
    <source>
        <dbReference type="PROSITE" id="PS51186"/>
    </source>
</evidence>
<evidence type="ECO:0000313" key="3">
    <source>
        <dbReference type="Proteomes" id="UP000279422"/>
    </source>
</evidence>
<dbReference type="Proteomes" id="UP000279422">
    <property type="component" value="Unassembled WGS sequence"/>
</dbReference>
<evidence type="ECO:0000313" key="2">
    <source>
        <dbReference type="EMBL" id="RLE07316.1"/>
    </source>
</evidence>
<protein>
    <recommendedName>
        <fullName evidence="1">N-acetyltransferase domain-containing protein</fullName>
    </recommendedName>
</protein>
<gene>
    <name evidence="2" type="ORF">DRJ00_08365</name>
</gene>
<accession>A0A497E288</accession>
<dbReference type="SUPFAM" id="SSF52833">
    <property type="entry name" value="Thioredoxin-like"/>
    <property type="match status" value="1"/>
</dbReference>
<dbReference type="CDD" id="cd04301">
    <property type="entry name" value="NAT_SF"/>
    <property type="match status" value="1"/>
</dbReference>
<dbReference type="InterPro" id="IPR016181">
    <property type="entry name" value="Acyl_CoA_acyltransferase"/>
</dbReference>